<name>A0AAE1NET1_9EUCA</name>
<keyword evidence="3" id="KW-1185">Reference proteome</keyword>
<proteinExistence type="predicted"/>
<accession>A0AAE1NET1</accession>
<dbReference type="EMBL" id="JAWZYT010006499">
    <property type="protein sequence ID" value="KAK4288071.1"/>
    <property type="molecule type" value="Genomic_DNA"/>
</dbReference>
<keyword evidence="1" id="KW-0472">Membrane</keyword>
<keyword evidence="1" id="KW-1133">Transmembrane helix</keyword>
<evidence type="ECO:0000256" key="1">
    <source>
        <dbReference type="SAM" id="Phobius"/>
    </source>
</evidence>
<organism evidence="2 3">
    <name type="scientific">Petrolisthes manimaculis</name>
    <dbReference type="NCBI Taxonomy" id="1843537"/>
    <lineage>
        <taxon>Eukaryota</taxon>
        <taxon>Metazoa</taxon>
        <taxon>Ecdysozoa</taxon>
        <taxon>Arthropoda</taxon>
        <taxon>Crustacea</taxon>
        <taxon>Multicrustacea</taxon>
        <taxon>Malacostraca</taxon>
        <taxon>Eumalacostraca</taxon>
        <taxon>Eucarida</taxon>
        <taxon>Decapoda</taxon>
        <taxon>Pleocyemata</taxon>
        <taxon>Anomura</taxon>
        <taxon>Galatheoidea</taxon>
        <taxon>Porcellanidae</taxon>
        <taxon>Petrolisthes</taxon>
    </lineage>
</organism>
<evidence type="ECO:0000313" key="3">
    <source>
        <dbReference type="Proteomes" id="UP001292094"/>
    </source>
</evidence>
<feature type="transmembrane region" description="Helical" evidence="1">
    <location>
        <begin position="36"/>
        <end position="57"/>
    </location>
</feature>
<sequence>MSMGGANLRYGIIKDTVNRTTHTPSFECTESGTTEAVVILALGVLGMSANIYLWYYWSLGNILEDGHKVYYSTKL</sequence>
<evidence type="ECO:0000313" key="2">
    <source>
        <dbReference type="EMBL" id="KAK4288071.1"/>
    </source>
</evidence>
<reference evidence="2" key="1">
    <citation type="submission" date="2023-11" db="EMBL/GenBank/DDBJ databases">
        <title>Genome assemblies of two species of porcelain crab, Petrolisthes cinctipes and Petrolisthes manimaculis (Anomura: Porcellanidae).</title>
        <authorList>
            <person name="Angst P."/>
        </authorList>
    </citation>
    <scope>NUCLEOTIDE SEQUENCE</scope>
    <source>
        <strain evidence="2">PB745_02</strain>
        <tissue evidence="2">Gill</tissue>
    </source>
</reference>
<dbReference type="AlphaFoldDB" id="A0AAE1NET1"/>
<keyword evidence="1" id="KW-0812">Transmembrane</keyword>
<dbReference type="Proteomes" id="UP001292094">
    <property type="component" value="Unassembled WGS sequence"/>
</dbReference>
<gene>
    <name evidence="2" type="ORF">Pmani_038889</name>
</gene>
<protein>
    <submittedName>
        <fullName evidence="2">Uncharacterized protein</fullName>
    </submittedName>
</protein>
<comment type="caution">
    <text evidence="2">The sequence shown here is derived from an EMBL/GenBank/DDBJ whole genome shotgun (WGS) entry which is preliminary data.</text>
</comment>